<dbReference type="InterPro" id="IPR035069">
    <property type="entry name" value="TTHA1013/TTHA0281-like"/>
</dbReference>
<dbReference type="Pfam" id="PF15919">
    <property type="entry name" value="HicB_lk_antitox"/>
    <property type="match status" value="1"/>
</dbReference>
<dbReference type="KEGG" id="lwi:UE46_01225"/>
<proteinExistence type="predicted"/>
<dbReference type="Gene3D" id="3.30.160.250">
    <property type="match status" value="1"/>
</dbReference>
<feature type="domain" description="HicB-like antitoxin of toxin-antitoxin system" evidence="1">
    <location>
        <begin position="9"/>
        <end position="97"/>
    </location>
</feature>
<evidence type="ECO:0000313" key="4">
    <source>
        <dbReference type="Proteomes" id="UP000223060"/>
    </source>
</evidence>
<keyword evidence="4" id="KW-1185">Reference proteome</keyword>
<evidence type="ECO:0000313" key="2">
    <source>
        <dbReference type="EMBL" id="AQY49814.1"/>
    </source>
</evidence>
<dbReference type="SUPFAM" id="SSF143100">
    <property type="entry name" value="TTHA1013/TTHA0281-like"/>
    <property type="match status" value="1"/>
</dbReference>
<protein>
    <submittedName>
        <fullName evidence="2">Antitoxin HicB</fullName>
    </submittedName>
    <submittedName>
        <fullName evidence="3">HicB family protein</fullName>
    </submittedName>
</protein>
<dbReference type="EMBL" id="JAARRL010000001">
    <property type="protein sequence ID" value="MBC1499001.1"/>
    <property type="molecule type" value="Genomic_DNA"/>
</dbReference>
<sequence length="135" mass="15078">MEFPKKVYYPAIYHPEEDGGYWVSFPDIPEVLSGGKDIATATEMAEDALGIYLYDLEENGESLPTVSNPGYVSVEEEGAFIALIDFDYLAYKVKNGSQAVKKTLTIPSWLNSLAEKENINFSQTLQESLKEKLNV</sequence>
<dbReference type="InterPro" id="IPR031807">
    <property type="entry name" value="HicB-like"/>
</dbReference>
<gene>
    <name evidence="3" type="ORF">HB943_00200</name>
    <name evidence="2" type="ORF">UE46_01225</name>
</gene>
<reference evidence="2" key="2">
    <citation type="submission" date="2015-03" db="EMBL/GenBank/DDBJ databases">
        <authorList>
            <person name="Murphy D."/>
        </authorList>
    </citation>
    <scope>NUCLEOTIDE SEQUENCE [LARGE SCALE GENOMIC DNA]</scope>
    <source>
        <strain evidence="2">WS 4560</strain>
    </source>
</reference>
<accession>A0A1S7FQY2</accession>
<evidence type="ECO:0000259" key="1">
    <source>
        <dbReference type="Pfam" id="PF15919"/>
    </source>
</evidence>
<dbReference type="AlphaFoldDB" id="A0A1S7FQY2"/>
<reference evidence="4" key="1">
    <citation type="submission" date="2015-03" db="EMBL/GenBank/DDBJ databases">
        <authorList>
            <person name="Ferrari E."/>
            <person name="Walter M.C."/>
            <person name="Huptas C."/>
            <person name="Scherer S."/>
            <person name="Mueller-Herbst S."/>
        </authorList>
    </citation>
    <scope>NUCLEOTIDE SEQUENCE [LARGE SCALE GENOMIC DNA]</scope>
    <source>
        <strain evidence="4">LWP01</strain>
    </source>
</reference>
<dbReference type="RefSeq" id="WP_036063523.1">
    <property type="nucleotide sequence ID" value="NZ_JAARRL010000001.1"/>
</dbReference>
<reference evidence="3 5" key="3">
    <citation type="submission" date="2020-03" db="EMBL/GenBank/DDBJ databases">
        <title>Soil Listeria distribution.</title>
        <authorList>
            <person name="Liao J."/>
            <person name="Wiedmann M."/>
        </authorList>
    </citation>
    <scope>NUCLEOTIDE SEQUENCE [LARGE SCALE GENOMIC DNA]</scope>
    <source>
        <strain evidence="3 5">FSL L7-1523</strain>
    </source>
</reference>
<name>A0A1S7FQY2_9LIST</name>
<dbReference type="EMBL" id="CP011102">
    <property type="protein sequence ID" value="AQY49814.1"/>
    <property type="molecule type" value="Genomic_DNA"/>
</dbReference>
<evidence type="ECO:0000313" key="5">
    <source>
        <dbReference type="Proteomes" id="UP000564536"/>
    </source>
</evidence>
<dbReference type="Proteomes" id="UP000223060">
    <property type="component" value="Chromosome"/>
</dbReference>
<evidence type="ECO:0000313" key="3">
    <source>
        <dbReference type="EMBL" id="MBC1499001.1"/>
    </source>
</evidence>
<organism evidence="2 4">
    <name type="scientific">Listeria weihenstephanensis</name>
    <dbReference type="NCBI Taxonomy" id="1006155"/>
    <lineage>
        <taxon>Bacteria</taxon>
        <taxon>Bacillati</taxon>
        <taxon>Bacillota</taxon>
        <taxon>Bacilli</taxon>
        <taxon>Bacillales</taxon>
        <taxon>Listeriaceae</taxon>
        <taxon>Listeria</taxon>
    </lineage>
</organism>
<dbReference type="Proteomes" id="UP000564536">
    <property type="component" value="Unassembled WGS sequence"/>
</dbReference>